<accession>A0A0A9HY15</accession>
<sequence>MIMECNSDNKNKAYIINLAFINEDTEGEK</sequence>
<name>A0A0A9HY15_ARUDO</name>
<evidence type="ECO:0000313" key="1">
    <source>
        <dbReference type="EMBL" id="JAE37818.1"/>
    </source>
</evidence>
<proteinExistence type="predicted"/>
<dbReference type="EMBL" id="GBRH01160078">
    <property type="protein sequence ID" value="JAE37818.1"/>
    <property type="molecule type" value="Transcribed_RNA"/>
</dbReference>
<protein>
    <submittedName>
        <fullName evidence="1">Uncharacterized protein</fullName>
    </submittedName>
</protein>
<reference evidence="1" key="1">
    <citation type="submission" date="2014-09" db="EMBL/GenBank/DDBJ databases">
        <authorList>
            <person name="Magalhaes I.L.F."/>
            <person name="Oliveira U."/>
            <person name="Santos F.R."/>
            <person name="Vidigal T.H.D.A."/>
            <person name="Brescovit A.D."/>
            <person name="Santos A.J."/>
        </authorList>
    </citation>
    <scope>NUCLEOTIDE SEQUENCE</scope>
    <source>
        <tissue evidence="1">Shoot tissue taken approximately 20 cm above the soil surface</tissue>
    </source>
</reference>
<reference evidence="1" key="2">
    <citation type="journal article" date="2015" name="Data Brief">
        <title>Shoot transcriptome of the giant reed, Arundo donax.</title>
        <authorList>
            <person name="Barrero R.A."/>
            <person name="Guerrero F.D."/>
            <person name="Moolhuijzen P."/>
            <person name="Goolsby J.A."/>
            <person name="Tidwell J."/>
            <person name="Bellgard S.E."/>
            <person name="Bellgard M.I."/>
        </authorList>
    </citation>
    <scope>NUCLEOTIDE SEQUENCE</scope>
    <source>
        <tissue evidence="1">Shoot tissue taken approximately 20 cm above the soil surface</tissue>
    </source>
</reference>
<organism evidence="1">
    <name type="scientific">Arundo donax</name>
    <name type="common">Giant reed</name>
    <name type="synonym">Donax arundinaceus</name>
    <dbReference type="NCBI Taxonomy" id="35708"/>
    <lineage>
        <taxon>Eukaryota</taxon>
        <taxon>Viridiplantae</taxon>
        <taxon>Streptophyta</taxon>
        <taxon>Embryophyta</taxon>
        <taxon>Tracheophyta</taxon>
        <taxon>Spermatophyta</taxon>
        <taxon>Magnoliopsida</taxon>
        <taxon>Liliopsida</taxon>
        <taxon>Poales</taxon>
        <taxon>Poaceae</taxon>
        <taxon>PACMAD clade</taxon>
        <taxon>Arundinoideae</taxon>
        <taxon>Arundineae</taxon>
        <taxon>Arundo</taxon>
    </lineage>
</organism>
<dbReference type="AlphaFoldDB" id="A0A0A9HY15"/>